<dbReference type="NCBIfam" id="TIGR03713">
    <property type="entry name" value="acc_sec_asp1"/>
    <property type="match status" value="1"/>
</dbReference>
<keyword evidence="2" id="KW-1185">Reference proteome</keyword>
<dbReference type="Pfam" id="PF16993">
    <property type="entry name" value="Asp1"/>
    <property type="match status" value="1"/>
</dbReference>
<name>A0ABV2JGX9_9STRE</name>
<evidence type="ECO:0000313" key="1">
    <source>
        <dbReference type="EMBL" id="MET3634001.1"/>
    </source>
</evidence>
<organism evidence="1 2">
    <name type="scientific">Streptococcus porcorum</name>
    <dbReference type="NCBI Taxonomy" id="701526"/>
    <lineage>
        <taxon>Bacteria</taxon>
        <taxon>Bacillati</taxon>
        <taxon>Bacillota</taxon>
        <taxon>Bacilli</taxon>
        <taxon>Lactobacillales</taxon>
        <taxon>Streptococcaceae</taxon>
        <taxon>Streptococcus</taxon>
    </lineage>
</organism>
<evidence type="ECO:0000313" key="2">
    <source>
        <dbReference type="Proteomes" id="UP001549037"/>
    </source>
</evidence>
<proteinExistence type="predicted"/>
<dbReference type="InterPro" id="IPR022372">
    <property type="entry name" value="Accessory_SS_Asp1"/>
</dbReference>
<sequence length="519" mass="61092">MFYFVPSWYNTTSKWGDNTPLWFRVFEQMTFDDTVNQLKMFYNVDEPSCAIILNYQPQLRYFLHKQDLIGLPYWSFFDDIQNIHRTEVQAIDFKSLNWPPKTTFVYTPFVVIAKHEGKILAYINFAENGNLLDVDFRVENQKDRTYQFDDRGFLSSILYYQNGVESHRDYLNENGVWQVREHLTGDKQIEINLFADFSFGQRYYTNWEQLLEERLTLFSKEVLEDSDHLVIASNPQHNQLIMDNFPSQDKIFSFYHERDVTSQLSDLKKLHEIAKFFVVDTESMESTLRDAFHQNQLSDKTVMRISPFDTRLRLGHSQNVKELRIHFFIDSISKTELFDNIETILGLMENNRLIYLDLVTYDRNYPIKQVKDDITEMIASKFHMEKFVTDGEDSGENKVDGAAEELDRVTLNLFTNENQVIKALDSARLVIDLGRHPNLYTQIASISAGVPQINAVKTEYVSHKENGWILADDKELSKAIHYYFDGLKNWNHSLVFSVQKMADYTSGRILEQWKALLER</sequence>
<gene>
    <name evidence="1" type="ORF">ABID28_000637</name>
</gene>
<accession>A0ABV2JGX9</accession>
<dbReference type="Proteomes" id="UP001549037">
    <property type="component" value="Unassembled WGS sequence"/>
</dbReference>
<dbReference type="EMBL" id="JBEPLN010000007">
    <property type="protein sequence ID" value="MET3634001.1"/>
    <property type="molecule type" value="Genomic_DNA"/>
</dbReference>
<reference evidence="1 2" key="1">
    <citation type="submission" date="2024-06" db="EMBL/GenBank/DDBJ databases">
        <title>Genomic Encyclopedia of Type Strains, Phase IV (KMG-IV): sequencing the most valuable type-strain genomes for metagenomic binning, comparative biology and taxonomic classification.</title>
        <authorList>
            <person name="Goeker M."/>
        </authorList>
    </citation>
    <scope>NUCLEOTIDE SEQUENCE [LARGE SCALE GENOMIC DNA]</scope>
    <source>
        <strain evidence="1 2">DSM 28302</strain>
    </source>
</reference>
<dbReference type="RefSeq" id="WP_354368040.1">
    <property type="nucleotide sequence ID" value="NZ_JBEPLN010000007.1"/>
</dbReference>
<protein>
    <submittedName>
        <fullName evidence="1">Accessory secretory protein Asp1</fullName>
    </submittedName>
</protein>
<comment type="caution">
    <text evidence="1">The sequence shown here is derived from an EMBL/GenBank/DDBJ whole genome shotgun (WGS) entry which is preliminary data.</text>
</comment>